<dbReference type="InterPro" id="IPR050482">
    <property type="entry name" value="Sensor_HK_TwoCompSys"/>
</dbReference>
<gene>
    <name evidence="6" type="ORF">J2S59_003354</name>
</gene>
<proteinExistence type="predicted"/>
<evidence type="ECO:0000256" key="2">
    <source>
        <dbReference type="ARBA" id="ARBA00022777"/>
    </source>
</evidence>
<evidence type="ECO:0000256" key="3">
    <source>
        <dbReference type="ARBA" id="ARBA00023012"/>
    </source>
</evidence>
<organism evidence="6 7">
    <name type="scientific">Nocardioides massiliensis</name>
    <dbReference type="NCBI Taxonomy" id="1325935"/>
    <lineage>
        <taxon>Bacteria</taxon>
        <taxon>Bacillati</taxon>
        <taxon>Actinomycetota</taxon>
        <taxon>Actinomycetes</taxon>
        <taxon>Propionibacteriales</taxon>
        <taxon>Nocardioidaceae</taxon>
        <taxon>Nocardioides</taxon>
    </lineage>
</organism>
<name>A0ABT9NU43_9ACTN</name>
<dbReference type="SUPFAM" id="SSF55874">
    <property type="entry name" value="ATPase domain of HSP90 chaperone/DNA topoisomerase II/histidine kinase"/>
    <property type="match status" value="1"/>
</dbReference>
<dbReference type="EMBL" id="JAUSQM010000001">
    <property type="protein sequence ID" value="MDP9823545.1"/>
    <property type="molecule type" value="Genomic_DNA"/>
</dbReference>
<evidence type="ECO:0000256" key="1">
    <source>
        <dbReference type="ARBA" id="ARBA00022679"/>
    </source>
</evidence>
<dbReference type="Pfam" id="PF19354">
    <property type="entry name" value="DUF5931"/>
    <property type="match status" value="1"/>
</dbReference>
<keyword evidence="2 6" id="KW-0418">Kinase</keyword>
<keyword evidence="1" id="KW-0808">Transferase</keyword>
<keyword evidence="4" id="KW-0812">Transmembrane</keyword>
<comment type="caution">
    <text evidence="6">The sequence shown here is derived from an EMBL/GenBank/DDBJ whole genome shotgun (WGS) entry which is preliminary data.</text>
</comment>
<feature type="transmembrane region" description="Helical" evidence="4">
    <location>
        <begin position="20"/>
        <end position="37"/>
    </location>
</feature>
<keyword evidence="7" id="KW-1185">Reference proteome</keyword>
<dbReference type="NCBIfam" id="NF047322">
    <property type="entry name" value="HK_morpho_MacS"/>
    <property type="match status" value="1"/>
</dbReference>
<feature type="transmembrane region" description="Helical" evidence="4">
    <location>
        <begin position="152"/>
        <end position="172"/>
    </location>
</feature>
<evidence type="ECO:0000259" key="5">
    <source>
        <dbReference type="Pfam" id="PF19354"/>
    </source>
</evidence>
<sequence length="390" mass="41655">MSTPRDEREPATWAVETTLFRGLAVLRVVMLGFAVAVSAAKWDRIDEHALVVGAWIVMAAWTGFAAWWYDRPQRRTTLPYVVELALAVGLMLLTPVIHVPSHDLAASATLPSFWVAAVVLGWGIRWGWLGGLVAAVLVSLADLAIRTEVTQYAMGNVFLLLLGGPLVGWCTLELKRMAEARDRAERLAAAAAERQRLARVVHDGVLQVLALVQRRGAEIGGDAAGLARLAGEQEVALRAFVQSYDGDAAPRQQLDLAARLATLASAQVTVSVPPGAVEVPGAVGQEIVAVVRACLDNVRVHVGEDAPAWVLLEELDDSWVVTVRDAGPGIAAGRLEQAAAEGRLGVSASIQGRMRDLGGLARLTTGPDGTEWELIVPRRSPVIAGQDGRR</sequence>
<feature type="domain" description="DUF5931" evidence="5">
    <location>
        <begin position="12"/>
        <end position="179"/>
    </location>
</feature>
<dbReference type="RefSeq" id="WP_181642532.1">
    <property type="nucleotide sequence ID" value="NZ_CCXJ01000701.1"/>
</dbReference>
<dbReference type="PANTHER" id="PTHR24421:SF61">
    <property type="entry name" value="OXYGEN SENSOR HISTIDINE KINASE NREB"/>
    <property type="match status" value="1"/>
</dbReference>
<evidence type="ECO:0000313" key="6">
    <source>
        <dbReference type="EMBL" id="MDP9823545.1"/>
    </source>
</evidence>
<dbReference type="PANTHER" id="PTHR24421">
    <property type="entry name" value="NITRATE/NITRITE SENSOR PROTEIN NARX-RELATED"/>
    <property type="match status" value="1"/>
</dbReference>
<dbReference type="InterPro" id="IPR045975">
    <property type="entry name" value="DUF5931"/>
</dbReference>
<evidence type="ECO:0000256" key="4">
    <source>
        <dbReference type="SAM" id="Phobius"/>
    </source>
</evidence>
<dbReference type="Gene3D" id="3.30.565.10">
    <property type="entry name" value="Histidine kinase-like ATPase, C-terminal domain"/>
    <property type="match status" value="1"/>
</dbReference>
<feature type="transmembrane region" description="Helical" evidence="4">
    <location>
        <begin position="113"/>
        <end position="140"/>
    </location>
</feature>
<evidence type="ECO:0000313" key="7">
    <source>
        <dbReference type="Proteomes" id="UP001240447"/>
    </source>
</evidence>
<dbReference type="InterPro" id="IPR036890">
    <property type="entry name" value="HATPase_C_sf"/>
</dbReference>
<keyword evidence="4" id="KW-1133">Transmembrane helix</keyword>
<reference evidence="6 7" key="1">
    <citation type="submission" date="2023-07" db="EMBL/GenBank/DDBJ databases">
        <title>Sequencing the genomes of 1000 actinobacteria strains.</title>
        <authorList>
            <person name="Klenk H.-P."/>
        </authorList>
    </citation>
    <scope>NUCLEOTIDE SEQUENCE [LARGE SCALE GENOMIC DNA]</scope>
    <source>
        <strain evidence="6 7">GD13</strain>
    </source>
</reference>
<dbReference type="GO" id="GO:0016301">
    <property type="term" value="F:kinase activity"/>
    <property type="evidence" value="ECO:0007669"/>
    <property type="project" value="UniProtKB-KW"/>
</dbReference>
<dbReference type="Proteomes" id="UP001240447">
    <property type="component" value="Unassembled WGS sequence"/>
</dbReference>
<keyword evidence="3" id="KW-0902">Two-component regulatory system</keyword>
<accession>A0ABT9NU43</accession>
<feature type="transmembrane region" description="Helical" evidence="4">
    <location>
        <begin position="49"/>
        <end position="69"/>
    </location>
</feature>
<protein>
    <submittedName>
        <fullName evidence="6">Signal transduction histidine kinase</fullName>
    </submittedName>
</protein>
<feature type="transmembrane region" description="Helical" evidence="4">
    <location>
        <begin position="81"/>
        <end position="101"/>
    </location>
</feature>
<keyword evidence="4" id="KW-0472">Membrane</keyword>